<dbReference type="SUPFAM" id="SSF47370">
    <property type="entry name" value="Bromodomain"/>
    <property type="match status" value="1"/>
</dbReference>
<dbReference type="Pfam" id="PF00651">
    <property type="entry name" value="BTB"/>
    <property type="match status" value="1"/>
</dbReference>
<feature type="domain" description="Bromo" evidence="5">
    <location>
        <begin position="459"/>
        <end position="534"/>
    </location>
</feature>
<feature type="repeat" description="ANK" evidence="2">
    <location>
        <begin position="18"/>
        <end position="50"/>
    </location>
</feature>
<dbReference type="InterPro" id="IPR036427">
    <property type="entry name" value="Bromodomain-like_sf"/>
</dbReference>
<feature type="compositionally biased region" description="Polar residues" evidence="4">
    <location>
        <begin position="333"/>
        <end position="356"/>
    </location>
</feature>
<evidence type="ECO:0000256" key="3">
    <source>
        <dbReference type="PROSITE-ProRule" id="PRU00035"/>
    </source>
</evidence>
<feature type="region of interest" description="Disordered" evidence="4">
    <location>
        <begin position="580"/>
        <end position="615"/>
    </location>
</feature>
<dbReference type="PROSITE" id="PS50097">
    <property type="entry name" value="BTB"/>
    <property type="match status" value="1"/>
</dbReference>
<evidence type="ECO:0000259" key="5">
    <source>
        <dbReference type="PROSITE" id="PS50014"/>
    </source>
</evidence>
<dbReference type="AlphaFoldDB" id="A0A6B2KZ01"/>
<dbReference type="Gene3D" id="3.30.710.10">
    <property type="entry name" value="Potassium Channel Kv1.1, Chain A"/>
    <property type="match status" value="1"/>
</dbReference>
<dbReference type="Gene3D" id="1.25.40.20">
    <property type="entry name" value="Ankyrin repeat-containing domain"/>
    <property type="match status" value="1"/>
</dbReference>
<feature type="region of interest" description="Disordered" evidence="4">
    <location>
        <begin position="320"/>
        <end position="402"/>
    </location>
</feature>
<evidence type="ECO:0000256" key="2">
    <source>
        <dbReference type="PROSITE-ProRule" id="PRU00023"/>
    </source>
</evidence>
<evidence type="ECO:0000256" key="4">
    <source>
        <dbReference type="SAM" id="MobiDB-lite"/>
    </source>
</evidence>
<organism evidence="7">
    <name type="scientific">Arcella intermedia</name>
    <dbReference type="NCBI Taxonomy" id="1963864"/>
    <lineage>
        <taxon>Eukaryota</taxon>
        <taxon>Amoebozoa</taxon>
        <taxon>Tubulinea</taxon>
        <taxon>Elardia</taxon>
        <taxon>Arcellinida</taxon>
        <taxon>Sphaerothecina</taxon>
        <taxon>Arcellidae</taxon>
        <taxon>Arcella</taxon>
    </lineage>
</organism>
<dbReference type="SUPFAM" id="SSF54695">
    <property type="entry name" value="POZ domain"/>
    <property type="match status" value="1"/>
</dbReference>
<dbReference type="SMART" id="SM00297">
    <property type="entry name" value="BROMO"/>
    <property type="match status" value="1"/>
</dbReference>
<dbReference type="SUPFAM" id="SSF48403">
    <property type="entry name" value="Ankyrin repeat"/>
    <property type="match status" value="1"/>
</dbReference>
<sequence length="646" mass="73568">MTELLLSYNAKTSVLDSEERTPLHNAAKGGHKDVVNLLLKGKIDMDSLNNKYHSPLHEAILNRHTEVARILLENKASVYEVDVKEQSALHMACQMGSKDIIESLIRNGASVSLEDASKHTAFEFLQFRRPHQLPSSQSEEKPNLQLLSKNLRTMLLNPDLSDITFVIDSGNTAIEKIHAHRCILKARAPTLCPKDALLKMVRLTGVSCQAFRLLLEWIYTASIEIDQVDIDDAFSLYQMAIEYSLPKLETFVEEVITSNLNENLVKPFFEFALKYKAEALLTKCSIFFMDNFKKIDASLFSKEDLLQIISKLEIVKSEAPASDELSQPEIKSEQPSPEEQRTPQNELPIEPTTTCLPVSGGLKVKVSRSTSSRSKTTSSSNPNKKRSSTKSEKTSEKSIKTEKTEKIEKIEKVEKTIPAKTEKIEKLESIVPVVEKKQAPDEMAGRTLEMCNTLIVQLMEDEKSPAFNQPVDYEKLNLPQYPLIINEPMDLRTVKMNLGKNRSRKFKTLKEFASKVRLVFDNARTFNQSGSQIYNDADYMSRLFERKYLELQKALGLSKGYDPPKEFVPPPSLPIPPAVDAVDMSRKVKDPPVQKKKRRNPSTATTTRTQRPKKRKTETEYNFFLFLFKFLGYEMKSRIFREDVVF</sequence>
<feature type="repeat" description="ANK" evidence="2">
    <location>
        <begin position="51"/>
        <end position="83"/>
    </location>
</feature>
<dbReference type="InterPro" id="IPR001487">
    <property type="entry name" value="Bromodomain"/>
</dbReference>
<accession>A0A6B2KZ01</accession>
<dbReference type="PRINTS" id="PR01415">
    <property type="entry name" value="ANKYRIN"/>
</dbReference>
<evidence type="ECO:0008006" key="8">
    <source>
        <dbReference type="Google" id="ProtNLM"/>
    </source>
</evidence>
<feature type="compositionally biased region" description="Basic and acidic residues" evidence="4">
    <location>
        <begin position="389"/>
        <end position="402"/>
    </location>
</feature>
<dbReference type="InterPro" id="IPR002110">
    <property type="entry name" value="Ankyrin_rpt"/>
</dbReference>
<dbReference type="InterPro" id="IPR011333">
    <property type="entry name" value="SKP1/BTB/POZ_sf"/>
</dbReference>
<evidence type="ECO:0000313" key="7">
    <source>
        <dbReference type="EMBL" id="NDV29993.1"/>
    </source>
</evidence>
<keyword evidence="2" id="KW-0040">ANK repeat</keyword>
<dbReference type="InterPro" id="IPR036770">
    <property type="entry name" value="Ankyrin_rpt-contain_sf"/>
</dbReference>
<dbReference type="Gene3D" id="1.20.920.10">
    <property type="entry name" value="Bromodomain-like"/>
    <property type="match status" value="1"/>
</dbReference>
<dbReference type="Pfam" id="PF00023">
    <property type="entry name" value="Ank"/>
    <property type="match status" value="1"/>
</dbReference>
<dbReference type="PROSITE" id="PS50297">
    <property type="entry name" value="ANK_REP_REGION"/>
    <property type="match status" value="3"/>
</dbReference>
<dbReference type="Pfam" id="PF12796">
    <property type="entry name" value="Ank_2"/>
    <property type="match status" value="1"/>
</dbReference>
<feature type="compositionally biased region" description="Low complexity" evidence="4">
    <location>
        <begin position="363"/>
        <end position="382"/>
    </location>
</feature>
<keyword evidence="1 3" id="KW-0103">Bromodomain</keyword>
<dbReference type="SMART" id="SM00225">
    <property type="entry name" value="BTB"/>
    <property type="match status" value="1"/>
</dbReference>
<feature type="domain" description="BTB" evidence="6">
    <location>
        <begin position="161"/>
        <end position="227"/>
    </location>
</feature>
<name>A0A6B2KZ01_9EUKA</name>
<protein>
    <recommendedName>
        <fullName evidence="8">Bromo domain-containing protein</fullName>
    </recommendedName>
</protein>
<dbReference type="InterPro" id="IPR000210">
    <property type="entry name" value="BTB/POZ_dom"/>
</dbReference>
<feature type="compositionally biased region" description="Basic and acidic residues" evidence="4">
    <location>
        <begin position="583"/>
        <end position="593"/>
    </location>
</feature>
<reference evidence="7" key="1">
    <citation type="journal article" date="2020" name="J. Eukaryot. Microbiol.">
        <title>De novo Sequencing, Assembly and Annotation of the Transcriptome for the Free-Living Testate Amoeba Arcella intermedia.</title>
        <authorList>
            <person name="Ribeiro G.M."/>
            <person name="Porfirio-Sousa A.L."/>
            <person name="Maurer-Alcala X.X."/>
            <person name="Katz L.A."/>
            <person name="Lahr D.J.G."/>
        </authorList>
    </citation>
    <scope>NUCLEOTIDE SEQUENCE</scope>
</reference>
<dbReference type="PRINTS" id="PR00503">
    <property type="entry name" value="BROMODOMAIN"/>
</dbReference>
<dbReference type="SMART" id="SM00248">
    <property type="entry name" value="ANK"/>
    <property type="match status" value="3"/>
</dbReference>
<dbReference type="PROSITE" id="PS50088">
    <property type="entry name" value="ANK_REPEAT"/>
    <property type="match status" value="3"/>
</dbReference>
<dbReference type="PANTHER" id="PTHR45926">
    <property type="entry name" value="OSJNBA0053K19.4 PROTEIN"/>
    <property type="match status" value="1"/>
</dbReference>
<evidence type="ECO:0000256" key="1">
    <source>
        <dbReference type="ARBA" id="ARBA00023117"/>
    </source>
</evidence>
<dbReference type="Pfam" id="PF00439">
    <property type="entry name" value="Bromodomain"/>
    <property type="match status" value="1"/>
</dbReference>
<dbReference type="PROSITE" id="PS50014">
    <property type="entry name" value="BROMODOMAIN_2"/>
    <property type="match status" value="1"/>
</dbReference>
<proteinExistence type="predicted"/>
<feature type="repeat" description="ANK" evidence="2">
    <location>
        <begin position="84"/>
        <end position="116"/>
    </location>
</feature>
<dbReference type="EMBL" id="GIBP01001024">
    <property type="protein sequence ID" value="NDV29993.1"/>
    <property type="molecule type" value="Transcribed_RNA"/>
</dbReference>
<evidence type="ECO:0000259" key="6">
    <source>
        <dbReference type="PROSITE" id="PS50097"/>
    </source>
</evidence>